<comment type="caution">
    <text evidence="2">The sequence shown here is derived from an EMBL/GenBank/DDBJ whole genome shotgun (WGS) entry which is preliminary data.</text>
</comment>
<gene>
    <name evidence="2" type="ORF">THARTR1_08275</name>
</gene>
<dbReference type="OrthoDB" id="4500473at2759"/>
<protein>
    <submittedName>
        <fullName evidence="2">Uncharacterized protein</fullName>
    </submittedName>
</protein>
<accession>A0A2K0TZV4</accession>
<evidence type="ECO:0000313" key="2">
    <source>
        <dbReference type="EMBL" id="PNP51047.1"/>
    </source>
</evidence>
<dbReference type="Proteomes" id="UP000236290">
    <property type="component" value="Unassembled WGS sequence"/>
</dbReference>
<evidence type="ECO:0000256" key="1">
    <source>
        <dbReference type="SAM" id="MobiDB-lite"/>
    </source>
</evidence>
<name>A0A2K0TZV4_TRIHA</name>
<reference evidence="2 3" key="1">
    <citation type="submission" date="2017-02" db="EMBL/GenBank/DDBJ databases">
        <title>Genomes of Trichoderma spp. with biocontrol activity.</title>
        <authorList>
            <person name="Gardiner D."/>
            <person name="Kazan K."/>
            <person name="Vos C."/>
            <person name="Harvey P."/>
        </authorList>
    </citation>
    <scope>NUCLEOTIDE SEQUENCE [LARGE SCALE GENOMIC DNA]</scope>
    <source>
        <strain evidence="2 3">Tr1</strain>
    </source>
</reference>
<sequence>MFSSNRKSYYFAPKWPLSPSSIPLGSVITSLIDEHLMLENNKDLSTYIDTEISINQTQNCSDKKIFRREDFRVFSMLKLLFTKTHGAYASFKYTEYDYACELMETRSFKPSPKFIAKVAADPVFKSHLESGFNVFVVTGVKIANRGSITITTETDIVTTMGTIPLGGVVQTPIDQPTLFAFQVEKVGFTWMGKPTSKPYVKYADIEAKDKTTENMTQGADKGPGDEDGANSGMETRDGLGEDGETRQSSLLM</sequence>
<proteinExistence type="predicted"/>
<feature type="compositionally biased region" description="Basic and acidic residues" evidence="1">
    <location>
        <begin position="234"/>
        <end position="245"/>
    </location>
</feature>
<organism evidence="2 3">
    <name type="scientific">Trichoderma harzianum</name>
    <name type="common">Hypocrea lixii</name>
    <dbReference type="NCBI Taxonomy" id="5544"/>
    <lineage>
        <taxon>Eukaryota</taxon>
        <taxon>Fungi</taxon>
        <taxon>Dikarya</taxon>
        <taxon>Ascomycota</taxon>
        <taxon>Pezizomycotina</taxon>
        <taxon>Sordariomycetes</taxon>
        <taxon>Hypocreomycetidae</taxon>
        <taxon>Hypocreales</taxon>
        <taxon>Hypocreaceae</taxon>
        <taxon>Trichoderma</taxon>
    </lineage>
</organism>
<evidence type="ECO:0000313" key="3">
    <source>
        <dbReference type="Proteomes" id="UP000236290"/>
    </source>
</evidence>
<feature type="region of interest" description="Disordered" evidence="1">
    <location>
        <begin position="210"/>
        <end position="252"/>
    </location>
</feature>
<dbReference type="AlphaFoldDB" id="A0A2K0TZV4"/>
<dbReference type="EMBL" id="MTYI01000139">
    <property type="protein sequence ID" value="PNP51047.1"/>
    <property type="molecule type" value="Genomic_DNA"/>
</dbReference>